<feature type="region of interest" description="Disordered" evidence="6">
    <location>
        <begin position="376"/>
        <end position="406"/>
    </location>
</feature>
<sequence>MSELATRTAVTATPVKAPAKSLRWLKLAAWLAVLVVLLALPLYLQAEWLKAGQWMMTGAVGAIGLTMLVGQAGQLSLAHAFFLLAGGTTYTVLASGTEDGRVVGFGLDPLLSLLIAVAFTALLGLAFAPVSGRLRGIYLGVASLSLVFLGLYFGQSADRLTGGTSTGRTPAPFALFGFTFDSSGSLQILGVPIRQAEKMWYLYLALTVIAFVLARGAVNSRVGRSWRAVRDHEASAAAMGVNVARAKAGAFAVSSAYAGLAGAMTVLWFDILKPDENEFGTYGINVSIAYLAMVIIGGLGSIGGALVGALIVFGLPQVLSLYSTQLGIFTGSGEGAFTPVLVSTFVYGAAIILVVLFEPGGLAAIGRRITGSLHRDRKKEGTLDETAAFPGPRGDADHRRVRHQGG</sequence>
<evidence type="ECO:0000256" key="3">
    <source>
        <dbReference type="ARBA" id="ARBA00022692"/>
    </source>
</evidence>
<feature type="transmembrane region" description="Helical" evidence="7">
    <location>
        <begin position="290"/>
        <end position="316"/>
    </location>
</feature>
<dbReference type="InterPro" id="IPR001851">
    <property type="entry name" value="ABC_transp_permease"/>
</dbReference>
<dbReference type="PANTHER" id="PTHR30482">
    <property type="entry name" value="HIGH-AFFINITY BRANCHED-CHAIN AMINO ACID TRANSPORT SYSTEM PERMEASE"/>
    <property type="match status" value="1"/>
</dbReference>
<reference evidence="8 9" key="1">
    <citation type="submission" date="2023-07" db="EMBL/GenBank/DDBJ databases">
        <title>Sequencing the genomes of 1000 actinobacteria strains.</title>
        <authorList>
            <person name="Klenk H.-P."/>
        </authorList>
    </citation>
    <scope>NUCLEOTIDE SEQUENCE [LARGE SCALE GENOMIC DNA]</scope>
    <source>
        <strain evidence="8 9">DSM 45805</strain>
    </source>
</reference>
<feature type="transmembrane region" description="Helical" evidence="7">
    <location>
        <begin position="77"/>
        <end position="97"/>
    </location>
</feature>
<evidence type="ECO:0000256" key="1">
    <source>
        <dbReference type="ARBA" id="ARBA00004651"/>
    </source>
</evidence>
<gene>
    <name evidence="8" type="ORF">FB470_003591</name>
</gene>
<evidence type="ECO:0000256" key="6">
    <source>
        <dbReference type="SAM" id="MobiDB-lite"/>
    </source>
</evidence>
<protein>
    <submittedName>
        <fullName evidence="8">Branched-chain amino acid transport system permease protein</fullName>
    </submittedName>
</protein>
<dbReference type="Pfam" id="PF02653">
    <property type="entry name" value="BPD_transp_2"/>
    <property type="match status" value="1"/>
</dbReference>
<evidence type="ECO:0000313" key="8">
    <source>
        <dbReference type="EMBL" id="MDQ0379597.1"/>
    </source>
</evidence>
<dbReference type="InterPro" id="IPR043428">
    <property type="entry name" value="LivM-like"/>
</dbReference>
<comment type="caution">
    <text evidence="8">The sequence shown here is derived from an EMBL/GenBank/DDBJ whole genome shotgun (WGS) entry which is preliminary data.</text>
</comment>
<dbReference type="PANTHER" id="PTHR30482:SF5">
    <property type="entry name" value="ABC TRANSPORTER PERMEASE PROTEIN"/>
    <property type="match status" value="1"/>
</dbReference>
<feature type="transmembrane region" description="Helical" evidence="7">
    <location>
        <begin position="173"/>
        <end position="193"/>
    </location>
</feature>
<feature type="transmembrane region" description="Helical" evidence="7">
    <location>
        <begin position="200"/>
        <end position="218"/>
    </location>
</feature>
<feature type="transmembrane region" description="Helical" evidence="7">
    <location>
        <begin position="52"/>
        <end position="70"/>
    </location>
</feature>
<keyword evidence="4 7" id="KW-1133">Transmembrane helix</keyword>
<keyword evidence="5 7" id="KW-0472">Membrane</keyword>
<feature type="transmembrane region" description="Helical" evidence="7">
    <location>
        <begin position="27"/>
        <end position="46"/>
    </location>
</feature>
<feature type="transmembrane region" description="Helical" evidence="7">
    <location>
        <begin position="137"/>
        <end position="153"/>
    </location>
</feature>
<evidence type="ECO:0000256" key="7">
    <source>
        <dbReference type="SAM" id="Phobius"/>
    </source>
</evidence>
<feature type="transmembrane region" description="Helical" evidence="7">
    <location>
        <begin position="336"/>
        <end position="357"/>
    </location>
</feature>
<evidence type="ECO:0000256" key="2">
    <source>
        <dbReference type="ARBA" id="ARBA00022475"/>
    </source>
</evidence>
<evidence type="ECO:0000256" key="5">
    <source>
        <dbReference type="ARBA" id="ARBA00023136"/>
    </source>
</evidence>
<keyword evidence="2" id="KW-1003">Cell membrane</keyword>
<dbReference type="CDD" id="cd06581">
    <property type="entry name" value="TM_PBP1_LivM_like"/>
    <property type="match status" value="1"/>
</dbReference>
<evidence type="ECO:0000313" key="9">
    <source>
        <dbReference type="Proteomes" id="UP001229651"/>
    </source>
</evidence>
<organism evidence="8 9">
    <name type="scientific">Amycolatopsis thermophila</name>
    <dbReference type="NCBI Taxonomy" id="206084"/>
    <lineage>
        <taxon>Bacteria</taxon>
        <taxon>Bacillati</taxon>
        <taxon>Actinomycetota</taxon>
        <taxon>Actinomycetes</taxon>
        <taxon>Pseudonocardiales</taxon>
        <taxon>Pseudonocardiaceae</taxon>
        <taxon>Amycolatopsis</taxon>
    </lineage>
</organism>
<feature type="transmembrane region" description="Helical" evidence="7">
    <location>
        <begin position="109"/>
        <end position="130"/>
    </location>
</feature>
<proteinExistence type="predicted"/>
<keyword evidence="9" id="KW-1185">Reference proteome</keyword>
<feature type="transmembrane region" description="Helical" evidence="7">
    <location>
        <begin position="248"/>
        <end position="269"/>
    </location>
</feature>
<name>A0ABU0EXU9_9PSEU</name>
<comment type="subcellular location">
    <subcellularLocation>
        <location evidence="1">Cell membrane</location>
        <topology evidence="1">Multi-pass membrane protein</topology>
    </subcellularLocation>
</comment>
<evidence type="ECO:0000256" key="4">
    <source>
        <dbReference type="ARBA" id="ARBA00022989"/>
    </source>
</evidence>
<dbReference type="RefSeq" id="WP_370876486.1">
    <property type="nucleotide sequence ID" value="NZ_JAUSUT010000001.1"/>
</dbReference>
<keyword evidence="3 7" id="KW-0812">Transmembrane</keyword>
<dbReference type="EMBL" id="JAUSUT010000001">
    <property type="protein sequence ID" value="MDQ0379597.1"/>
    <property type="molecule type" value="Genomic_DNA"/>
</dbReference>
<accession>A0ABU0EXU9</accession>
<dbReference type="Proteomes" id="UP001229651">
    <property type="component" value="Unassembled WGS sequence"/>
</dbReference>